<evidence type="ECO:0000259" key="4">
    <source>
        <dbReference type="Pfam" id="PF00881"/>
    </source>
</evidence>
<dbReference type="Pfam" id="PF00881">
    <property type="entry name" value="Nitroreductase"/>
    <property type="match status" value="1"/>
</dbReference>
<keyword evidence="3" id="KW-0560">Oxidoreductase</keyword>
<dbReference type="InterPro" id="IPR029479">
    <property type="entry name" value="Nitroreductase"/>
</dbReference>
<feature type="domain" description="Nitroreductase" evidence="4">
    <location>
        <begin position="9"/>
        <end position="185"/>
    </location>
</feature>
<keyword evidence="6" id="KW-1185">Reference proteome</keyword>
<dbReference type="Proteomes" id="UP000249239">
    <property type="component" value="Unassembled WGS sequence"/>
</dbReference>
<evidence type="ECO:0000256" key="3">
    <source>
        <dbReference type="ARBA" id="ARBA00023002"/>
    </source>
</evidence>
<dbReference type="SUPFAM" id="SSF55469">
    <property type="entry name" value="FMN-dependent nitroreductase-like"/>
    <property type="match status" value="1"/>
</dbReference>
<protein>
    <submittedName>
        <fullName evidence="5">Nitroreductase</fullName>
    </submittedName>
</protein>
<reference evidence="5 6" key="1">
    <citation type="submission" date="2018-06" db="EMBL/GenBank/DDBJ databases">
        <title>Genomic Encyclopedia of Archaeal and Bacterial Type Strains, Phase II (KMG-II): from individual species to whole genera.</title>
        <authorList>
            <person name="Goeker M."/>
        </authorList>
    </citation>
    <scope>NUCLEOTIDE SEQUENCE [LARGE SCALE GENOMIC DNA]</scope>
    <source>
        <strain evidence="5 6">DSM 6779</strain>
    </source>
</reference>
<dbReference type="CDD" id="cd02149">
    <property type="entry name" value="NfsB-like"/>
    <property type="match status" value="1"/>
</dbReference>
<dbReference type="GO" id="GO:0016491">
    <property type="term" value="F:oxidoreductase activity"/>
    <property type="evidence" value="ECO:0007669"/>
    <property type="project" value="UniProtKB-KW"/>
</dbReference>
<gene>
    <name evidence="5" type="ORF">LX69_00261</name>
</gene>
<dbReference type="PANTHER" id="PTHR43673">
    <property type="entry name" value="NAD(P)H NITROREDUCTASE YDGI-RELATED"/>
    <property type="match status" value="1"/>
</dbReference>
<dbReference type="RefSeq" id="WP_111444005.1">
    <property type="nucleotide sequence ID" value="NZ_QKZK01000002.1"/>
</dbReference>
<evidence type="ECO:0000256" key="1">
    <source>
        <dbReference type="ARBA" id="ARBA00007118"/>
    </source>
</evidence>
<accession>A0A2W7NUI0</accession>
<name>A0A2W7NUI0_9BACT</name>
<dbReference type="Gene3D" id="3.40.109.10">
    <property type="entry name" value="NADH Oxidase"/>
    <property type="match status" value="1"/>
</dbReference>
<evidence type="ECO:0000313" key="5">
    <source>
        <dbReference type="EMBL" id="PZX20264.1"/>
    </source>
</evidence>
<comment type="similarity">
    <text evidence="1">Belongs to the nitroreductase family.</text>
</comment>
<evidence type="ECO:0000256" key="2">
    <source>
        <dbReference type="ARBA" id="ARBA00022857"/>
    </source>
</evidence>
<dbReference type="EMBL" id="QKZK01000002">
    <property type="protein sequence ID" value="PZX20264.1"/>
    <property type="molecule type" value="Genomic_DNA"/>
</dbReference>
<dbReference type="InterPro" id="IPR033878">
    <property type="entry name" value="NfsB-like"/>
</dbReference>
<sequence length="210" mass="23398">MLNAIKQLQWRYATKKFDSSKKLSAHELETILEAANLAPTSMGLQPFKLFVVERDDVRHQLRQAAWDQPQVTDASHVIVFAVRRELTAADADAYLEHVSEVRGVGKDALADYRNMLVGGIESKTVADRRSWAARQAYISLGVVLTVCAIESIDACPMEGFDTGAFDKILGLEEKGWASVVMVTVGTRHPDDKYQHLPKVRKALKDFVSIV</sequence>
<dbReference type="InterPro" id="IPR000415">
    <property type="entry name" value="Nitroreductase-like"/>
</dbReference>
<dbReference type="OrthoDB" id="9809288at2"/>
<organism evidence="5 6">
    <name type="scientific">Breznakibacter xylanolyticus</name>
    <dbReference type="NCBI Taxonomy" id="990"/>
    <lineage>
        <taxon>Bacteria</taxon>
        <taxon>Pseudomonadati</taxon>
        <taxon>Bacteroidota</taxon>
        <taxon>Bacteroidia</taxon>
        <taxon>Marinilabiliales</taxon>
        <taxon>Marinilabiliaceae</taxon>
        <taxon>Breznakibacter</taxon>
    </lineage>
</organism>
<keyword evidence="2" id="KW-0521">NADP</keyword>
<comment type="caution">
    <text evidence="5">The sequence shown here is derived from an EMBL/GenBank/DDBJ whole genome shotgun (WGS) entry which is preliminary data.</text>
</comment>
<evidence type="ECO:0000313" key="6">
    <source>
        <dbReference type="Proteomes" id="UP000249239"/>
    </source>
</evidence>
<dbReference type="AlphaFoldDB" id="A0A2W7NUI0"/>
<proteinExistence type="inferred from homology"/>